<dbReference type="PANTHER" id="PTHR43792:SF1">
    <property type="entry name" value="N-ACETYLTRANSFERASE DOMAIN-CONTAINING PROTEIN"/>
    <property type="match status" value="1"/>
</dbReference>
<keyword evidence="3" id="KW-1185">Reference proteome</keyword>
<dbReference type="PANTHER" id="PTHR43792">
    <property type="entry name" value="GNAT FAMILY, PUTATIVE (AFU_ORTHOLOGUE AFUA_3G00765)-RELATED-RELATED"/>
    <property type="match status" value="1"/>
</dbReference>
<accession>A0ABU5DHH0</accession>
<evidence type="ECO:0000313" key="3">
    <source>
        <dbReference type="Proteomes" id="UP001285263"/>
    </source>
</evidence>
<reference evidence="2 3" key="1">
    <citation type="submission" date="2023-11" db="EMBL/GenBank/DDBJ databases">
        <title>Paucibacter sp. nov., isolated from fresh soil in Korea.</title>
        <authorList>
            <person name="Le N.T.T."/>
        </authorList>
    </citation>
    <scope>NUCLEOTIDE SEQUENCE [LARGE SCALE GENOMIC DNA]</scope>
    <source>
        <strain evidence="2 3">R3-3</strain>
    </source>
</reference>
<dbReference type="InterPro" id="IPR051531">
    <property type="entry name" value="N-acetyltransferase"/>
</dbReference>
<dbReference type="Proteomes" id="UP001285263">
    <property type="component" value="Unassembled WGS sequence"/>
</dbReference>
<sequence length="181" mass="20521">MTILTTPRLRLEPLTDAHFEGLHALNLDPEVMRYITGKPDTPEDTQMMIDRVKARWAEWGYSWWAFIEIETGELIGAGCIQHMGRDRALPHEIGWRLRRDRWGRGLASEAAQEMARFAFEDLGAPELQAVCMPDNAPSAKVMLRLGMHSQGLGQWYDMEMAVYGMSRADWLALHPPGTPSA</sequence>
<dbReference type="InterPro" id="IPR016181">
    <property type="entry name" value="Acyl_CoA_acyltransferase"/>
</dbReference>
<proteinExistence type="predicted"/>
<dbReference type="SUPFAM" id="SSF55729">
    <property type="entry name" value="Acyl-CoA N-acyltransferases (Nat)"/>
    <property type="match status" value="1"/>
</dbReference>
<evidence type="ECO:0000259" key="1">
    <source>
        <dbReference type="PROSITE" id="PS51186"/>
    </source>
</evidence>
<comment type="caution">
    <text evidence="2">The sequence shown here is derived from an EMBL/GenBank/DDBJ whole genome shotgun (WGS) entry which is preliminary data.</text>
</comment>
<dbReference type="PROSITE" id="PS51186">
    <property type="entry name" value="GNAT"/>
    <property type="match status" value="1"/>
</dbReference>
<dbReference type="Pfam" id="PF13302">
    <property type="entry name" value="Acetyltransf_3"/>
    <property type="match status" value="1"/>
</dbReference>
<evidence type="ECO:0000313" key="2">
    <source>
        <dbReference type="EMBL" id="MDY0744689.1"/>
    </source>
</evidence>
<gene>
    <name evidence="2" type="ORF">SNE35_09230</name>
</gene>
<dbReference type="EMBL" id="JAXCLA010000003">
    <property type="protein sequence ID" value="MDY0744689.1"/>
    <property type="molecule type" value="Genomic_DNA"/>
</dbReference>
<organism evidence="2 3">
    <name type="scientific">Roseateles agri</name>
    <dbReference type="NCBI Taxonomy" id="3098619"/>
    <lineage>
        <taxon>Bacteria</taxon>
        <taxon>Pseudomonadati</taxon>
        <taxon>Pseudomonadota</taxon>
        <taxon>Betaproteobacteria</taxon>
        <taxon>Burkholderiales</taxon>
        <taxon>Sphaerotilaceae</taxon>
        <taxon>Roseateles</taxon>
    </lineage>
</organism>
<protein>
    <submittedName>
        <fullName evidence="2">GNAT family N-acetyltransferase</fullName>
    </submittedName>
</protein>
<dbReference type="RefSeq" id="WP_320422601.1">
    <property type="nucleotide sequence ID" value="NZ_JAXCLA010000003.1"/>
</dbReference>
<dbReference type="InterPro" id="IPR000182">
    <property type="entry name" value="GNAT_dom"/>
</dbReference>
<feature type="domain" description="N-acetyltransferase" evidence="1">
    <location>
        <begin position="9"/>
        <end position="163"/>
    </location>
</feature>
<dbReference type="Gene3D" id="3.40.630.30">
    <property type="match status" value="1"/>
</dbReference>
<name>A0ABU5DHH0_9BURK</name>